<dbReference type="Proteomes" id="UP001154078">
    <property type="component" value="Chromosome 3"/>
</dbReference>
<reference evidence="2" key="1">
    <citation type="submission" date="2021-12" db="EMBL/GenBank/DDBJ databases">
        <authorList>
            <person name="King R."/>
        </authorList>
    </citation>
    <scope>NUCLEOTIDE SEQUENCE</scope>
</reference>
<proteinExistence type="predicted"/>
<feature type="compositionally biased region" description="Low complexity" evidence="1">
    <location>
        <begin position="21"/>
        <end position="40"/>
    </location>
</feature>
<evidence type="ECO:0000313" key="3">
    <source>
        <dbReference type="Proteomes" id="UP001154078"/>
    </source>
</evidence>
<dbReference type="EMBL" id="OV121134">
    <property type="protein sequence ID" value="CAH0552594.1"/>
    <property type="molecule type" value="Genomic_DNA"/>
</dbReference>
<keyword evidence="3" id="KW-1185">Reference proteome</keyword>
<dbReference type="AlphaFoldDB" id="A0A9P0AXD9"/>
<organism evidence="2 3">
    <name type="scientific">Brassicogethes aeneus</name>
    <name type="common">Rape pollen beetle</name>
    <name type="synonym">Meligethes aeneus</name>
    <dbReference type="NCBI Taxonomy" id="1431903"/>
    <lineage>
        <taxon>Eukaryota</taxon>
        <taxon>Metazoa</taxon>
        <taxon>Ecdysozoa</taxon>
        <taxon>Arthropoda</taxon>
        <taxon>Hexapoda</taxon>
        <taxon>Insecta</taxon>
        <taxon>Pterygota</taxon>
        <taxon>Neoptera</taxon>
        <taxon>Endopterygota</taxon>
        <taxon>Coleoptera</taxon>
        <taxon>Polyphaga</taxon>
        <taxon>Cucujiformia</taxon>
        <taxon>Nitidulidae</taxon>
        <taxon>Meligethinae</taxon>
        <taxon>Brassicogethes</taxon>
    </lineage>
</organism>
<evidence type="ECO:0000256" key="1">
    <source>
        <dbReference type="SAM" id="MobiDB-lite"/>
    </source>
</evidence>
<evidence type="ECO:0000313" key="2">
    <source>
        <dbReference type="EMBL" id="CAH0552594.1"/>
    </source>
</evidence>
<gene>
    <name evidence="2" type="ORF">MELIAE_LOCUS4784</name>
</gene>
<dbReference type="OrthoDB" id="10058715at2759"/>
<accession>A0A9P0AXD9</accession>
<sequence length="245" mass="26980">MLKQEQKDIASVTKQHPFQVSSSSSSNDEADLSTFSLPTSSTTKEPLLLNDNLAISLDVAKLSNRKATAVLTTTLQSLGCDPSIYNINPSSVRRQRMKIRQKNAESLKSEFRAEVPLTIHWDGKMIEDISGHEIVDRLPIIVPKLSCGTGDSAASAVYETLLTWGLDDQIKCMSFDTTATNTGPRNGACILLEQKIKKDMLWLACRHHIMEIMLEAVLLQALGPSTENVYSSVYNAAIAINRSKN</sequence>
<protein>
    <submittedName>
        <fullName evidence="2">Uncharacterized protein</fullName>
    </submittedName>
</protein>
<feature type="region of interest" description="Disordered" evidence="1">
    <location>
        <begin position="1"/>
        <end position="40"/>
    </location>
</feature>
<name>A0A9P0AXD9_BRAAE</name>